<accession>A0A7H0SS80</accession>
<dbReference type="Proteomes" id="UP000516320">
    <property type="component" value="Chromosome"/>
</dbReference>
<evidence type="ECO:0000313" key="1">
    <source>
        <dbReference type="EMBL" id="QNQ91405.1"/>
    </source>
</evidence>
<evidence type="ECO:0000313" key="2">
    <source>
        <dbReference type="Proteomes" id="UP000516320"/>
    </source>
</evidence>
<protein>
    <submittedName>
        <fullName evidence="1">Uncharacterized protein</fullName>
    </submittedName>
</protein>
<name>A0A7H0SS80_9CORY</name>
<dbReference type="AlphaFoldDB" id="A0A7H0SS80"/>
<sequence>MCRASTPLQLAGQLSDLAPLVIQKFTSILRHPRSLARPTALWRPPILQLAARGYPDLQATVTRYRVGPKTRARVRGFGEARVPAYLVVLRLSRPDAQAVSHPLAKGWIRALVGAGRAEAVHELSDSHTPMYCWLIDANFEPVHSPASLFSHFLEAA</sequence>
<proteinExistence type="predicted"/>
<dbReference type="KEGG" id="cpoy:GP475_04710"/>
<dbReference type="EMBL" id="CP046884">
    <property type="protein sequence ID" value="QNQ91405.1"/>
    <property type="molecule type" value="Genomic_DNA"/>
</dbReference>
<keyword evidence="2" id="KW-1185">Reference proteome</keyword>
<reference evidence="1 2" key="1">
    <citation type="submission" date="2019-12" db="EMBL/GenBank/DDBJ databases">
        <title>Corynebacterium sp. nov., isolated from feces of the Anser Albifrons in China.</title>
        <authorList>
            <person name="Liu Q."/>
        </authorList>
    </citation>
    <scope>NUCLEOTIDE SEQUENCE [LARGE SCALE GENOMIC DNA]</scope>
    <source>
        <strain evidence="1 2">4H37-19</strain>
    </source>
</reference>
<gene>
    <name evidence="1" type="ORF">GP475_04710</name>
</gene>
<organism evidence="1 2">
    <name type="scientific">Corynebacterium poyangense</name>
    <dbReference type="NCBI Taxonomy" id="2684405"/>
    <lineage>
        <taxon>Bacteria</taxon>
        <taxon>Bacillati</taxon>
        <taxon>Actinomycetota</taxon>
        <taxon>Actinomycetes</taxon>
        <taxon>Mycobacteriales</taxon>
        <taxon>Corynebacteriaceae</taxon>
        <taxon>Corynebacterium</taxon>
    </lineage>
</organism>